<dbReference type="InterPro" id="IPR001138">
    <property type="entry name" value="Zn2Cys6_DnaBD"/>
</dbReference>
<evidence type="ECO:0000259" key="7">
    <source>
        <dbReference type="PROSITE" id="PS50048"/>
    </source>
</evidence>
<evidence type="ECO:0000256" key="4">
    <source>
        <dbReference type="ARBA" id="ARBA00023163"/>
    </source>
</evidence>
<comment type="subcellular location">
    <subcellularLocation>
        <location evidence="1">Nucleus</location>
    </subcellularLocation>
</comment>
<feature type="compositionally biased region" description="Polar residues" evidence="6">
    <location>
        <begin position="110"/>
        <end position="120"/>
    </location>
</feature>
<keyword evidence="2" id="KW-0479">Metal-binding</keyword>
<dbReference type="GO" id="GO:0006351">
    <property type="term" value="P:DNA-templated transcription"/>
    <property type="evidence" value="ECO:0007669"/>
    <property type="project" value="InterPro"/>
</dbReference>
<sequence>MPSPNEETAHFSCTQCRLKKLKCDRVRPHCGRCAKLGESCDYPQSRRSNVGVRRRVHELEAKLDQLERLAKPADKFPDDSETTDQHTADQIPGNWPGSSQFPSVPARPTSDANQPQLNTPSAELVSTGTFEQQLSPEVIVFLVNSYFDKWHYTAPMLQRTRYIMSLNLPSHMRPPMCLQYVVMAWGAEIANTHRHLAFPFYKRARAYAEADEMKVTHAQSWCLMSYFEAQYLLFPQSSMSLCRAIRIAQMLGLHRVDGDSVGTISQVPPPQYWFEAEERRRTWWALYCSDRLVSGTTGWPILINEQDISTHLPASEAAFETGVEEITSPLTNTLNQEGQNFSSFAGRVLAASLFHRTFQHSTQALPDDSPPDPRTSMHWKRHREIDNDLVVLFQALPDDLKLPNKIGCGNAIFVNIIIQTSVICLHRAAISRMKSFSLPEDTIRRSKARLVCAAEEILAIFRMMSNISENLKNPILTFSVYMTSLVFLENSASTEEDYSRQDNLDFILRISILAAKTMNNPVAGSMAVQVAMEMRQRGLDSRAVKKASELLLTRSLTPIFAKGGTQSSIFAFRLLSSSEAHDQTSLSTSTAAL</sequence>
<dbReference type="Gene3D" id="4.10.240.10">
    <property type="entry name" value="Zn(2)-C6 fungal-type DNA-binding domain"/>
    <property type="match status" value="1"/>
</dbReference>
<protein>
    <submittedName>
        <fullName evidence="8">Binuclear zinc transcription factor</fullName>
    </submittedName>
</protein>
<dbReference type="PANTHER" id="PTHR47338">
    <property type="entry name" value="ZN(II)2CYS6 TRANSCRIPTION FACTOR (EUROFUNG)-RELATED"/>
    <property type="match status" value="1"/>
</dbReference>
<reference evidence="8" key="1">
    <citation type="journal article" date="2021" name="Nat. Commun.">
        <title>Genetic determinants of endophytism in the Arabidopsis root mycobiome.</title>
        <authorList>
            <person name="Mesny F."/>
            <person name="Miyauchi S."/>
            <person name="Thiergart T."/>
            <person name="Pickel B."/>
            <person name="Atanasova L."/>
            <person name="Karlsson M."/>
            <person name="Huettel B."/>
            <person name="Barry K.W."/>
            <person name="Haridas S."/>
            <person name="Chen C."/>
            <person name="Bauer D."/>
            <person name="Andreopoulos W."/>
            <person name="Pangilinan J."/>
            <person name="LaButti K."/>
            <person name="Riley R."/>
            <person name="Lipzen A."/>
            <person name="Clum A."/>
            <person name="Drula E."/>
            <person name="Henrissat B."/>
            <person name="Kohler A."/>
            <person name="Grigoriev I.V."/>
            <person name="Martin F.M."/>
            <person name="Hacquard S."/>
        </authorList>
    </citation>
    <scope>NUCLEOTIDE SEQUENCE</scope>
    <source>
        <strain evidence="8">MPI-CAGE-AT-0147</strain>
    </source>
</reference>
<dbReference type="Pfam" id="PF00172">
    <property type="entry name" value="Zn_clus"/>
    <property type="match status" value="1"/>
</dbReference>
<dbReference type="GO" id="GO:0005634">
    <property type="term" value="C:nucleus"/>
    <property type="evidence" value="ECO:0007669"/>
    <property type="project" value="UniProtKB-SubCell"/>
</dbReference>
<name>A0A9P9J149_9HYPO</name>
<evidence type="ECO:0000256" key="6">
    <source>
        <dbReference type="SAM" id="MobiDB-lite"/>
    </source>
</evidence>
<gene>
    <name evidence="8" type="ORF">EDB81DRAFT_901045</name>
</gene>
<dbReference type="GO" id="GO:0003677">
    <property type="term" value="F:DNA binding"/>
    <property type="evidence" value="ECO:0007669"/>
    <property type="project" value="InterPro"/>
</dbReference>
<evidence type="ECO:0000313" key="9">
    <source>
        <dbReference type="Proteomes" id="UP000738349"/>
    </source>
</evidence>
<evidence type="ECO:0000256" key="3">
    <source>
        <dbReference type="ARBA" id="ARBA00023015"/>
    </source>
</evidence>
<dbReference type="PRINTS" id="PR00755">
    <property type="entry name" value="AFLATOXINBRP"/>
</dbReference>
<dbReference type="GO" id="GO:0008270">
    <property type="term" value="F:zinc ion binding"/>
    <property type="evidence" value="ECO:0007669"/>
    <property type="project" value="InterPro"/>
</dbReference>
<dbReference type="SUPFAM" id="SSF57701">
    <property type="entry name" value="Zn2/Cys6 DNA-binding domain"/>
    <property type="match status" value="1"/>
</dbReference>
<dbReference type="PROSITE" id="PS50048">
    <property type="entry name" value="ZN2_CY6_FUNGAL_2"/>
    <property type="match status" value="1"/>
</dbReference>
<dbReference type="PANTHER" id="PTHR47338:SF10">
    <property type="entry name" value="TRANSCRIPTION FACTOR DOMAIN-CONTAINING PROTEIN-RELATED"/>
    <property type="match status" value="1"/>
</dbReference>
<dbReference type="OrthoDB" id="3037908at2759"/>
<dbReference type="Pfam" id="PF04082">
    <property type="entry name" value="Fungal_trans"/>
    <property type="match status" value="1"/>
</dbReference>
<dbReference type="GO" id="GO:0000981">
    <property type="term" value="F:DNA-binding transcription factor activity, RNA polymerase II-specific"/>
    <property type="evidence" value="ECO:0007669"/>
    <property type="project" value="InterPro"/>
</dbReference>
<evidence type="ECO:0000313" key="8">
    <source>
        <dbReference type="EMBL" id="KAH7137644.1"/>
    </source>
</evidence>
<dbReference type="EMBL" id="JAGMUV010000012">
    <property type="protein sequence ID" value="KAH7137644.1"/>
    <property type="molecule type" value="Genomic_DNA"/>
</dbReference>
<keyword evidence="9" id="KW-1185">Reference proteome</keyword>
<evidence type="ECO:0000256" key="2">
    <source>
        <dbReference type="ARBA" id="ARBA00022723"/>
    </source>
</evidence>
<proteinExistence type="predicted"/>
<dbReference type="PROSITE" id="PS00463">
    <property type="entry name" value="ZN2_CY6_FUNGAL_1"/>
    <property type="match status" value="1"/>
</dbReference>
<dbReference type="CDD" id="cd12148">
    <property type="entry name" value="fungal_TF_MHR"/>
    <property type="match status" value="1"/>
</dbReference>
<dbReference type="InterPro" id="IPR007219">
    <property type="entry name" value="XnlR_reg_dom"/>
</dbReference>
<evidence type="ECO:0000256" key="5">
    <source>
        <dbReference type="ARBA" id="ARBA00023242"/>
    </source>
</evidence>
<keyword evidence="4" id="KW-0804">Transcription</keyword>
<dbReference type="InterPro" id="IPR036864">
    <property type="entry name" value="Zn2-C6_fun-type_DNA-bd_sf"/>
</dbReference>
<dbReference type="CDD" id="cd00067">
    <property type="entry name" value="GAL4"/>
    <property type="match status" value="1"/>
</dbReference>
<organism evidence="8 9">
    <name type="scientific">Dactylonectria macrodidyma</name>
    <dbReference type="NCBI Taxonomy" id="307937"/>
    <lineage>
        <taxon>Eukaryota</taxon>
        <taxon>Fungi</taxon>
        <taxon>Dikarya</taxon>
        <taxon>Ascomycota</taxon>
        <taxon>Pezizomycotina</taxon>
        <taxon>Sordariomycetes</taxon>
        <taxon>Hypocreomycetidae</taxon>
        <taxon>Hypocreales</taxon>
        <taxon>Nectriaceae</taxon>
        <taxon>Dactylonectria</taxon>
    </lineage>
</organism>
<keyword evidence="5" id="KW-0539">Nucleus</keyword>
<feature type="region of interest" description="Disordered" evidence="6">
    <location>
        <begin position="68"/>
        <end position="120"/>
    </location>
</feature>
<accession>A0A9P9J149</accession>
<feature type="domain" description="Zn(2)-C6 fungal-type" evidence="7">
    <location>
        <begin position="12"/>
        <end position="42"/>
    </location>
</feature>
<feature type="compositionally biased region" description="Basic and acidic residues" evidence="6">
    <location>
        <begin position="68"/>
        <end position="87"/>
    </location>
</feature>
<comment type="caution">
    <text evidence="8">The sequence shown here is derived from an EMBL/GenBank/DDBJ whole genome shotgun (WGS) entry which is preliminary data.</text>
</comment>
<evidence type="ECO:0000256" key="1">
    <source>
        <dbReference type="ARBA" id="ARBA00004123"/>
    </source>
</evidence>
<keyword evidence="3" id="KW-0805">Transcription regulation</keyword>
<dbReference type="InterPro" id="IPR050815">
    <property type="entry name" value="TF_fung"/>
</dbReference>
<dbReference type="SMART" id="SM00066">
    <property type="entry name" value="GAL4"/>
    <property type="match status" value="1"/>
</dbReference>
<dbReference type="Proteomes" id="UP000738349">
    <property type="component" value="Unassembled WGS sequence"/>
</dbReference>
<dbReference type="SMART" id="SM00906">
    <property type="entry name" value="Fungal_trans"/>
    <property type="match status" value="1"/>
</dbReference>
<dbReference type="AlphaFoldDB" id="A0A9P9J149"/>